<feature type="signal peptide" evidence="1">
    <location>
        <begin position="1"/>
        <end position="24"/>
    </location>
</feature>
<name>A0A0M0KB06_9EUKA</name>
<sequence>MSIFVTSLLLTPLSLRLPPLRCCAEDFVPPALKGAEQFARGAIGRGSWWRQDPQRLQIVVALPEGASFSRDVSVELSRKRIQLAVAGTTVLDGSLAHEAVSTESEWFVEEEPDGFERARYLVMDIKKSESFLDWAAPLEGAAAVRRVLIGGKGPVQKQATAQQLASYQVLQKLPSAQRGDVYVHASPGAGGMPSDLFYFVGKVISEVASAPASLATQAVLVRQHARLYLPDVFGAVENDDAIELWLAPGNTEMKVAQNMLPLVRWVPPESAQLPSAGECGFEPETKPPPHMGTNVGPFAVKRDANGQPLSAAFEAKVVKPDEVPGTYEKWLEKQ</sequence>
<dbReference type="Pfam" id="PF04969">
    <property type="entry name" value="CS"/>
    <property type="match status" value="1"/>
</dbReference>
<evidence type="ECO:0000313" key="4">
    <source>
        <dbReference type="Proteomes" id="UP000037460"/>
    </source>
</evidence>
<evidence type="ECO:0000256" key="1">
    <source>
        <dbReference type="SAM" id="SignalP"/>
    </source>
</evidence>
<dbReference type="SUPFAM" id="SSF49764">
    <property type="entry name" value="HSP20-like chaperones"/>
    <property type="match status" value="1"/>
</dbReference>
<feature type="domain" description="CS" evidence="2">
    <location>
        <begin position="49"/>
        <end position="110"/>
    </location>
</feature>
<proteinExistence type="predicted"/>
<accession>A0A0M0KB06</accession>
<dbReference type="InterPro" id="IPR008978">
    <property type="entry name" value="HSP20-like_chaperone"/>
</dbReference>
<dbReference type="EMBL" id="JWZX01000811">
    <property type="protein sequence ID" value="KOO35603.1"/>
    <property type="molecule type" value="Genomic_DNA"/>
</dbReference>
<comment type="caution">
    <text evidence="3">The sequence shown here is derived from an EMBL/GenBank/DDBJ whole genome shotgun (WGS) entry which is preliminary data.</text>
</comment>
<keyword evidence="1" id="KW-0732">Signal</keyword>
<organism evidence="3 4">
    <name type="scientific">Chrysochromulina tobinii</name>
    <dbReference type="NCBI Taxonomy" id="1460289"/>
    <lineage>
        <taxon>Eukaryota</taxon>
        <taxon>Haptista</taxon>
        <taxon>Haptophyta</taxon>
        <taxon>Prymnesiophyceae</taxon>
        <taxon>Prymnesiales</taxon>
        <taxon>Chrysochromulinaceae</taxon>
        <taxon>Chrysochromulina</taxon>
    </lineage>
</organism>
<evidence type="ECO:0000313" key="3">
    <source>
        <dbReference type="EMBL" id="KOO35603.1"/>
    </source>
</evidence>
<protein>
    <recommendedName>
        <fullName evidence="2">CS domain-containing protein</fullName>
    </recommendedName>
</protein>
<gene>
    <name evidence="3" type="ORF">Ctob_007286</name>
</gene>
<dbReference type="InterPro" id="IPR007052">
    <property type="entry name" value="CS_dom"/>
</dbReference>
<reference evidence="4" key="1">
    <citation type="journal article" date="2015" name="PLoS Genet.">
        <title>Genome Sequence and Transcriptome Analyses of Chrysochromulina tobin: Metabolic Tools for Enhanced Algal Fitness in the Prominent Order Prymnesiales (Haptophyceae).</title>
        <authorList>
            <person name="Hovde B.T."/>
            <person name="Deodato C.R."/>
            <person name="Hunsperger H.M."/>
            <person name="Ryken S.A."/>
            <person name="Yost W."/>
            <person name="Jha R.K."/>
            <person name="Patterson J."/>
            <person name="Monnat R.J. Jr."/>
            <person name="Barlow S.B."/>
            <person name="Starkenburg S.R."/>
            <person name="Cattolico R.A."/>
        </authorList>
    </citation>
    <scope>NUCLEOTIDE SEQUENCE</scope>
    <source>
        <strain evidence="4">CCMP291</strain>
    </source>
</reference>
<feature type="chain" id="PRO_5005602578" description="CS domain-containing protein" evidence="1">
    <location>
        <begin position="25"/>
        <end position="334"/>
    </location>
</feature>
<dbReference type="Gene3D" id="2.60.40.790">
    <property type="match status" value="1"/>
</dbReference>
<dbReference type="AlphaFoldDB" id="A0A0M0KB06"/>
<keyword evidence="4" id="KW-1185">Reference proteome</keyword>
<dbReference type="OrthoDB" id="39408at2759"/>
<dbReference type="Proteomes" id="UP000037460">
    <property type="component" value="Unassembled WGS sequence"/>
</dbReference>
<evidence type="ECO:0000259" key="2">
    <source>
        <dbReference type="Pfam" id="PF04969"/>
    </source>
</evidence>